<name>A0A914UPW6_9BILA</name>
<feature type="region of interest" description="Disordered" evidence="1">
    <location>
        <begin position="1"/>
        <end position="33"/>
    </location>
</feature>
<keyword evidence="2" id="KW-1185">Reference proteome</keyword>
<accession>A0A914UPW6</accession>
<protein>
    <submittedName>
        <fullName evidence="3">Uncharacterized protein</fullName>
    </submittedName>
</protein>
<sequence>MLPFPSSYGATSPAQRRWSDDDRWKNVPNKVMRPSARGDRYRAAVAVARPPTRQPSLGSSGGRRQRAVLIAFVVTDHRGFFRDGLKGRIVVRKAPPTLDKYCGRPIGLRLGWSSSRLGDVRAAAFPPVRE</sequence>
<dbReference type="WBParaSite" id="PSAMB.scaffold1159size35116.g11379.t1">
    <property type="protein sequence ID" value="PSAMB.scaffold1159size35116.g11379.t1"/>
    <property type="gene ID" value="PSAMB.scaffold1159size35116.g11379"/>
</dbReference>
<evidence type="ECO:0000313" key="2">
    <source>
        <dbReference type="Proteomes" id="UP000887566"/>
    </source>
</evidence>
<evidence type="ECO:0000313" key="3">
    <source>
        <dbReference type="WBParaSite" id="PSAMB.scaffold1159size35116.g11379.t1"/>
    </source>
</evidence>
<dbReference type="Proteomes" id="UP000887566">
    <property type="component" value="Unplaced"/>
</dbReference>
<organism evidence="2 3">
    <name type="scientific">Plectus sambesii</name>
    <dbReference type="NCBI Taxonomy" id="2011161"/>
    <lineage>
        <taxon>Eukaryota</taxon>
        <taxon>Metazoa</taxon>
        <taxon>Ecdysozoa</taxon>
        <taxon>Nematoda</taxon>
        <taxon>Chromadorea</taxon>
        <taxon>Plectida</taxon>
        <taxon>Plectina</taxon>
        <taxon>Plectoidea</taxon>
        <taxon>Plectidae</taxon>
        <taxon>Plectus</taxon>
    </lineage>
</organism>
<reference evidence="3" key="1">
    <citation type="submission" date="2022-11" db="UniProtKB">
        <authorList>
            <consortium name="WormBaseParasite"/>
        </authorList>
    </citation>
    <scope>IDENTIFICATION</scope>
</reference>
<evidence type="ECO:0000256" key="1">
    <source>
        <dbReference type="SAM" id="MobiDB-lite"/>
    </source>
</evidence>
<dbReference type="AlphaFoldDB" id="A0A914UPW6"/>
<proteinExistence type="predicted"/>